<dbReference type="RefSeq" id="WP_080851295.1">
    <property type="nucleotide sequence ID" value="NZ_LT009775.1"/>
</dbReference>
<evidence type="ECO:0000313" key="2">
    <source>
        <dbReference type="Proteomes" id="UP000192140"/>
    </source>
</evidence>
<dbReference type="AlphaFoldDB" id="A0A1S7TJQ5"/>
<dbReference type="EMBL" id="FCNP01000004">
    <property type="protein sequence ID" value="CVI54559.1"/>
    <property type="molecule type" value="Genomic_DNA"/>
</dbReference>
<reference evidence="1" key="1">
    <citation type="submission" date="2016-01" db="EMBL/GenBank/DDBJ databases">
        <authorList>
            <person name="Regsiter A."/>
            <person name="william w."/>
        </authorList>
    </citation>
    <scope>NUCLEOTIDE SEQUENCE</scope>
    <source>
        <strain evidence="1">NCPPB 1641</strain>
    </source>
</reference>
<dbReference type="Proteomes" id="UP000192140">
    <property type="component" value="Unassembled WGS sequence"/>
</dbReference>
<gene>
    <name evidence="1" type="ORF">AGR7A_Cc120073</name>
</gene>
<name>A0A1S7TJQ5_9HYPH</name>
<proteinExistence type="predicted"/>
<organism evidence="1 2">
    <name type="scientific">Agrobacterium deltaense NCPPB 1641</name>
    <dbReference type="NCBI Taxonomy" id="1183425"/>
    <lineage>
        <taxon>Bacteria</taxon>
        <taxon>Pseudomonadati</taxon>
        <taxon>Pseudomonadota</taxon>
        <taxon>Alphaproteobacteria</taxon>
        <taxon>Hyphomicrobiales</taxon>
        <taxon>Rhizobiaceae</taxon>
        <taxon>Rhizobium/Agrobacterium group</taxon>
        <taxon>Agrobacterium</taxon>
    </lineage>
</organism>
<evidence type="ECO:0000313" key="1">
    <source>
        <dbReference type="EMBL" id="CVI54559.1"/>
    </source>
</evidence>
<accession>A0A1S7TJQ5</accession>
<sequence>MIETEDNRQTASVAASRPFDVHRWSDYPELAACLSQLVRELESIEGRERQRGDDDSKRFREAVRCLVLDLYVAWKTDPDLLVAIQLGNSHYTKTTRYRALFLRWSSFKTAYDLLLQAGYIDVVLAGFNDPRTGVGRTTRIKATEKLIELLTNVRLTIPRILTRTQGVEPIILRDSDRRPVEYHDDNATREMRTALESVNAHLQRQWIDLRITDRELERLQSRMMLDYIQGDRERGVVDLTRRTLNRIFNNGDWQQGGRFYGGWWQSVPKGYRRHITINDKRTSEVDYSTLHPALLYAEVGQRLEGDAYSIGSQAVPRSLIKTTFNKMLNATGRINPPDQFLEHHAGLNWQQLQDAIAERHAPIRQYFKTGYGLKLQRLDSDLAQEVMLRFIKRGYTCLPVHDSFIVHHAVADDLQDTMLDVFRQKTGQSITVRELSGHEPELESDYKGGLQPMELADHAFFEAVGEYAGYEQRRLDWLSDPNLGGSA</sequence>
<keyword evidence="2" id="KW-1185">Reference proteome</keyword>
<comment type="caution">
    <text evidence="1">The sequence shown here is derived from an EMBL/GenBank/DDBJ whole genome shotgun (WGS) entry which is preliminary data.</text>
</comment>
<protein>
    <recommendedName>
        <fullName evidence="3">DNA-directed DNA polymerase family A palm domain-containing protein</fullName>
    </recommendedName>
</protein>
<evidence type="ECO:0008006" key="3">
    <source>
        <dbReference type="Google" id="ProtNLM"/>
    </source>
</evidence>